<protein>
    <submittedName>
        <fullName evidence="3">Uncharacterized protein</fullName>
    </submittedName>
</protein>
<dbReference type="RefSeq" id="WP_085815979.1">
    <property type="nucleotide sequence ID" value="NZ_FWFU01000001.1"/>
</dbReference>
<gene>
    <name evidence="3" type="ORF">ROH8110_00259</name>
</gene>
<dbReference type="Proteomes" id="UP000193207">
    <property type="component" value="Unassembled WGS sequence"/>
</dbReference>
<name>A0A1X6Y8D3_9RHOB</name>
<keyword evidence="4" id="KW-1185">Reference proteome</keyword>
<evidence type="ECO:0000313" key="4">
    <source>
        <dbReference type="Proteomes" id="UP000193207"/>
    </source>
</evidence>
<reference evidence="3 4" key="1">
    <citation type="submission" date="2017-03" db="EMBL/GenBank/DDBJ databases">
        <authorList>
            <person name="Afonso C.L."/>
            <person name="Miller P.J."/>
            <person name="Scott M.A."/>
            <person name="Spackman E."/>
            <person name="Goraichik I."/>
            <person name="Dimitrov K.M."/>
            <person name="Suarez D.L."/>
            <person name="Swayne D.E."/>
        </authorList>
    </citation>
    <scope>NUCLEOTIDE SEQUENCE [LARGE SCALE GENOMIC DNA]</scope>
    <source>
        <strain evidence="3 4">CECT 8110</strain>
    </source>
</reference>
<keyword evidence="2" id="KW-0732">Signal</keyword>
<proteinExistence type="predicted"/>
<dbReference type="AlphaFoldDB" id="A0A1X6Y8D3"/>
<feature type="chain" id="PRO_5012778536" evidence="2">
    <location>
        <begin position="19"/>
        <end position="101"/>
    </location>
</feature>
<feature type="region of interest" description="Disordered" evidence="1">
    <location>
        <begin position="45"/>
        <end position="101"/>
    </location>
</feature>
<dbReference type="OrthoDB" id="7872359at2"/>
<evidence type="ECO:0000256" key="2">
    <source>
        <dbReference type="SAM" id="SignalP"/>
    </source>
</evidence>
<evidence type="ECO:0000256" key="1">
    <source>
        <dbReference type="SAM" id="MobiDB-lite"/>
    </source>
</evidence>
<accession>A0A1X6Y8D3</accession>
<feature type="signal peptide" evidence="2">
    <location>
        <begin position="1"/>
        <end position="18"/>
    </location>
</feature>
<dbReference type="EMBL" id="FWFU01000001">
    <property type="protein sequence ID" value="SLN13691.1"/>
    <property type="molecule type" value="Genomic_DNA"/>
</dbReference>
<sequence>MRLSALALLALIALPATGCTRFPDLDEAIDDDVRTAPYLDLLPTEDLRERAAEPTLTEQDETDVEDRAETLRDRAKRLRGSVIDSETRTRMSRGIQAPDPG</sequence>
<organism evidence="3 4">
    <name type="scientific">Roseovarius halotolerans</name>
    <dbReference type="NCBI Taxonomy" id="505353"/>
    <lineage>
        <taxon>Bacteria</taxon>
        <taxon>Pseudomonadati</taxon>
        <taxon>Pseudomonadota</taxon>
        <taxon>Alphaproteobacteria</taxon>
        <taxon>Rhodobacterales</taxon>
        <taxon>Roseobacteraceae</taxon>
        <taxon>Roseovarius</taxon>
    </lineage>
</organism>
<evidence type="ECO:0000313" key="3">
    <source>
        <dbReference type="EMBL" id="SLN13691.1"/>
    </source>
</evidence>